<accession>R4UL24</accession>
<organism evidence="1">
    <name type="scientific">Coptotermes formosanus</name>
    <name type="common">Formosan subterranean termite</name>
    <dbReference type="NCBI Taxonomy" id="36987"/>
    <lineage>
        <taxon>Eukaryota</taxon>
        <taxon>Metazoa</taxon>
        <taxon>Ecdysozoa</taxon>
        <taxon>Arthropoda</taxon>
        <taxon>Hexapoda</taxon>
        <taxon>Insecta</taxon>
        <taxon>Pterygota</taxon>
        <taxon>Neoptera</taxon>
        <taxon>Polyneoptera</taxon>
        <taxon>Dictyoptera</taxon>
        <taxon>Blattodea</taxon>
        <taxon>Blattoidea</taxon>
        <taxon>Termitoidae</taxon>
        <taxon>Rhinotermitidae</taxon>
        <taxon>Coptotermes</taxon>
    </lineage>
</organism>
<reference evidence="1" key="1">
    <citation type="submission" date="2013-03" db="EMBL/GenBank/DDBJ databases">
        <title>Immune-Related transcriptome of Coptotermes formosanus Shiraki workers: the defense mechanism.</title>
        <authorList>
            <person name="Hussain A."/>
            <person name="Li Y.F."/>
            <person name="Wen S.Y."/>
        </authorList>
    </citation>
    <scope>NUCLEOTIDE SEQUENCE</scope>
</reference>
<protein>
    <submittedName>
        <fullName evidence="1">Uncharacterized protein</fullName>
    </submittedName>
</protein>
<sequence length="81" mass="9004">MVRSSGVGMSVCSAMRLCSTLPCWIGRWKVSMPELIFNHEVDSGYPMGIHKCICPVWWHSHVHPELLTGQKGKVGQSAISH</sequence>
<dbReference type="EMBL" id="KC741015">
    <property type="protein sequence ID" value="AGM32839.1"/>
    <property type="molecule type" value="mRNA"/>
</dbReference>
<evidence type="ECO:0000313" key="1">
    <source>
        <dbReference type="EMBL" id="AGM32839.1"/>
    </source>
</evidence>
<name>R4UL24_COPFO</name>
<dbReference type="AlphaFoldDB" id="R4UL24"/>
<proteinExistence type="evidence at transcript level"/>